<proteinExistence type="predicted"/>
<evidence type="ECO:0000313" key="1">
    <source>
        <dbReference type="EMBL" id="QHT85156.1"/>
    </source>
</evidence>
<accession>A0A6C0HYC5</accession>
<sequence length="147" mass="16769">MSLIFNKISDYVYPIRVGDKYWSIEGNVFEEGDIVSAVSPSSLWAYGWTNDKMYGKFTIGQSDNRVYVKDLYTGVQYILRDKNIKIMYKKDEWRSFLVKKGIIKGGATFEYGGSVGTIESRCPYTGRAERAGMGELSIEDVRREIGK</sequence>
<dbReference type="AlphaFoldDB" id="A0A6C0HYC5"/>
<name>A0A6C0HYC5_9ZZZZ</name>
<organism evidence="1">
    <name type="scientific">viral metagenome</name>
    <dbReference type="NCBI Taxonomy" id="1070528"/>
    <lineage>
        <taxon>unclassified sequences</taxon>
        <taxon>metagenomes</taxon>
        <taxon>organismal metagenomes</taxon>
    </lineage>
</organism>
<protein>
    <submittedName>
        <fullName evidence="1">Uncharacterized protein</fullName>
    </submittedName>
</protein>
<dbReference type="EMBL" id="MN740034">
    <property type="protein sequence ID" value="QHT85156.1"/>
    <property type="molecule type" value="Genomic_DNA"/>
</dbReference>
<reference evidence="1" key="1">
    <citation type="journal article" date="2020" name="Nature">
        <title>Giant virus diversity and host interactions through global metagenomics.</title>
        <authorList>
            <person name="Schulz F."/>
            <person name="Roux S."/>
            <person name="Paez-Espino D."/>
            <person name="Jungbluth S."/>
            <person name="Walsh D.A."/>
            <person name="Denef V.J."/>
            <person name="McMahon K.D."/>
            <person name="Konstantinidis K.T."/>
            <person name="Eloe-Fadrosh E.A."/>
            <person name="Kyrpides N.C."/>
            <person name="Woyke T."/>
        </authorList>
    </citation>
    <scope>NUCLEOTIDE SEQUENCE</scope>
    <source>
        <strain evidence="1">GVMAG-M-3300023184-178</strain>
    </source>
</reference>